<dbReference type="Proteomes" id="UP000277580">
    <property type="component" value="Unassembled WGS sequence"/>
</dbReference>
<gene>
    <name evidence="2" type="ORF">P167DRAFT_538918</name>
</gene>
<name>A0A3N4KT53_9PEZI</name>
<dbReference type="EMBL" id="ML119157">
    <property type="protein sequence ID" value="RPB08945.1"/>
    <property type="molecule type" value="Genomic_DNA"/>
</dbReference>
<organism evidence="2 3">
    <name type="scientific">Morchella conica CCBAS932</name>
    <dbReference type="NCBI Taxonomy" id="1392247"/>
    <lineage>
        <taxon>Eukaryota</taxon>
        <taxon>Fungi</taxon>
        <taxon>Dikarya</taxon>
        <taxon>Ascomycota</taxon>
        <taxon>Pezizomycotina</taxon>
        <taxon>Pezizomycetes</taxon>
        <taxon>Pezizales</taxon>
        <taxon>Morchellaceae</taxon>
        <taxon>Morchella</taxon>
    </lineage>
</organism>
<accession>A0A3N4KT53</accession>
<evidence type="ECO:0000313" key="3">
    <source>
        <dbReference type="Proteomes" id="UP000277580"/>
    </source>
</evidence>
<protein>
    <recommendedName>
        <fullName evidence="1">Azaphilone pigments biosynthesis cluster protein L N-terminal domain-containing protein</fullName>
    </recommendedName>
</protein>
<feature type="domain" description="Azaphilone pigments biosynthesis cluster protein L N-terminal" evidence="1">
    <location>
        <begin position="2"/>
        <end position="91"/>
    </location>
</feature>
<evidence type="ECO:0000259" key="1">
    <source>
        <dbReference type="Pfam" id="PF17111"/>
    </source>
</evidence>
<proteinExistence type="predicted"/>
<dbReference type="Pfam" id="PF17111">
    <property type="entry name" value="PigL_N"/>
    <property type="match status" value="1"/>
</dbReference>
<keyword evidence="3" id="KW-1185">Reference proteome</keyword>
<evidence type="ECO:0000313" key="2">
    <source>
        <dbReference type="EMBL" id="RPB08945.1"/>
    </source>
</evidence>
<dbReference type="InterPro" id="IPR031348">
    <property type="entry name" value="PigL_N"/>
</dbReference>
<dbReference type="AlphaFoldDB" id="A0A3N4KT53"/>
<dbReference type="OrthoDB" id="20872at2759"/>
<sequence length="172" mass="19481">MAELLGTAASVIAVIQLTAAVASLSYEYISGVARAPSELQRFMNELKALTAVLSRLQMFALDNPDIADSWGLGEELRRCAEELKDVKERLEPKRGWWGTALGRLQWPLGGRETLDYVWKIERLKSHFTLAMTAENRTFSKVIDKNVQDIKRDLYSHTSEMKTQQLSSLPRIL</sequence>
<reference evidence="2 3" key="1">
    <citation type="journal article" date="2018" name="Nat. Ecol. Evol.">
        <title>Pezizomycetes genomes reveal the molecular basis of ectomycorrhizal truffle lifestyle.</title>
        <authorList>
            <person name="Murat C."/>
            <person name="Payen T."/>
            <person name="Noel B."/>
            <person name="Kuo A."/>
            <person name="Morin E."/>
            <person name="Chen J."/>
            <person name="Kohler A."/>
            <person name="Krizsan K."/>
            <person name="Balestrini R."/>
            <person name="Da Silva C."/>
            <person name="Montanini B."/>
            <person name="Hainaut M."/>
            <person name="Levati E."/>
            <person name="Barry K.W."/>
            <person name="Belfiori B."/>
            <person name="Cichocki N."/>
            <person name="Clum A."/>
            <person name="Dockter R.B."/>
            <person name="Fauchery L."/>
            <person name="Guy J."/>
            <person name="Iotti M."/>
            <person name="Le Tacon F."/>
            <person name="Lindquist E.A."/>
            <person name="Lipzen A."/>
            <person name="Malagnac F."/>
            <person name="Mello A."/>
            <person name="Molinier V."/>
            <person name="Miyauchi S."/>
            <person name="Poulain J."/>
            <person name="Riccioni C."/>
            <person name="Rubini A."/>
            <person name="Sitrit Y."/>
            <person name="Splivallo R."/>
            <person name="Traeger S."/>
            <person name="Wang M."/>
            <person name="Zifcakova L."/>
            <person name="Wipf D."/>
            <person name="Zambonelli A."/>
            <person name="Paolocci F."/>
            <person name="Nowrousian M."/>
            <person name="Ottonello S."/>
            <person name="Baldrian P."/>
            <person name="Spatafora J.W."/>
            <person name="Henrissat B."/>
            <person name="Nagy L.G."/>
            <person name="Aury J.M."/>
            <person name="Wincker P."/>
            <person name="Grigoriev I.V."/>
            <person name="Bonfante P."/>
            <person name="Martin F.M."/>
        </authorList>
    </citation>
    <scope>NUCLEOTIDE SEQUENCE [LARGE SCALE GENOMIC DNA]</scope>
    <source>
        <strain evidence="2 3">CCBAS932</strain>
    </source>
</reference>
<dbReference type="InParanoid" id="A0A3N4KT53"/>